<evidence type="ECO:0008006" key="5">
    <source>
        <dbReference type="Google" id="ProtNLM"/>
    </source>
</evidence>
<feature type="domain" description="HAT C-terminal dimerisation" evidence="2">
    <location>
        <begin position="316"/>
        <end position="392"/>
    </location>
</feature>
<dbReference type="EMBL" id="JABFUD020000016">
    <property type="protein sequence ID" value="KAI5068138.1"/>
    <property type="molecule type" value="Genomic_DNA"/>
</dbReference>
<dbReference type="Pfam" id="PF05699">
    <property type="entry name" value="Dimer_Tnp_hAT"/>
    <property type="match status" value="1"/>
</dbReference>
<dbReference type="InterPro" id="IPR007021">
    <property type="entry name" value="DUF659"/>
</dbReference>
<dbReference type="GO" id="GO:0046983">
    <property type="term" value="F:protein dimerization activity"/>
    <property type="evidence" value="ECO:0007669"/>
    <property type="project" value="InterPro"/>
</dbReference>
<name>A0A9D4ZAB8_ADICA</name>
<dbReference type="AlphaFoldDB" id="A0A9D4ZAB8"/>
<dbReference type="InterPro" id="IPR012337">
    <property type="entry name" value="RNaseH-like_sf"/>
</dbReference>
<keyword evidence="4" id="KW-1185">Reference proteome</keyword>
<organism evidence="3 4">
    <name type="scientific">Adiantum capillus-veneris</name>
    <name type="common">Maidenhair fern</name>
    <dbReference type="NCBI Taxonomy" id="13818"/>
    <lineage>
        <taxon>Eukaryota</taxon>
        <taxon>Viridiplantae</taxon>
        <taxon>Streptophyta</taxon>
        <taxon>Embryophyta</taxon>
        <taxon>Tracheophyta</taxon>
        <taxon>Polypodiopsida</taxon>
        <taxon>Polypodiidae</taxon>
        <taxon>Polypodiales</taxon>
        <taxon>Pteridineae</taxon>
        <taxon>Pteridaceae</taxon>
        <taxon>Vittarioideae</taxon>
        <taxon>Adiantum</taxon>
    </lineage>
</organism>
<feature type="domain" description="DUF659" evidence="1">
    <location>
        <begin position="10"/>
        <end position="91"/>
    </location>
</feature>
<evidence type="ECO:0000313" key="3">
    <source>
        <dbReference type="EMBL" id="KAI5068138.1"/>
    </source>
</evidence>
<reference evidence="3" key="1">
    <citation type="submission" date="2021-01" db="EMBL/GenBank/DDBJ databases">
        <title>Adiantum capillus-veneris genome.</title>
        <authorList>
            <person name="Fang Y."/>
            <person name="Liao Q."/>
        </authorList>
    </citation>
    <scope>NUCLEOTIDE SEQUENCE</scope>
    <source>
        <strain evidence="3">H3</strain>
        <tissue evidence="3">Leaf</tissue>
    </source>
</reference>
<protein>
    <recommendedName>
        <fullName evidence="5">DUF659 domain-containing protein</fullName>
    </recommendedName>
</protein>
<dbReference type="Pfam" id="PF04937">
    <property type="entry name" value="DUF659"/>
    <property type="match status" value="1"/>
</dbReference>
<dbReference type="SUPFAM" id="SSF53098">
    <property type="entry name" value="Ribonuclease H-like"/>
    <property type="match status" value="1"/>
</dbReference>
<evidence type="ECO:0000313" key="4">
    <source>
        <dbReference type="Proteomes" id="UP000886520"/>
    </source>
</evidence>
<evidence type="ECO:0000259" key="2">
    <source>
        <dbReference type="Pfam" id="PF05699"/>
    </source>
</evidence>
<dbReference type="Proteomes" id="UP000886520">
    <property type="component" value="Chromosome 16"/>
</dbReference>
<dbReference type="PANTHER" id="PTHR32166:SF123">
    <property type="entry name" value="BED-TYPE DOMAIN-CONTAINING PROTEIN"/>
    <property type="match status" value="1"/>
</dbReference>
<gene>
    <name evidence="3" type="ORF">GOP47_0016483</name>
</gene>
<dbReference type="PANTHER" id="PTHR32166">
    <property type="entry name" value="OSJNBA0013A04.12 PROTEIN"/>
    <property type="match status" value="1"/>
</dbReference>
<evidence type="ECO:0000259" key="1">
    <source>
        <dbReference type="Pfam" id="PF04937"/>
    </source>
</evidence>
<dbReference type="InterPro" id="IPR008906">
    <property type="entry name" value="HATC_C_dom"/>
</dbReference>
<dbReference type="OrthoDB" id="4951847at2759"/>
<accession>A0A9D4ZAB8</accession>
<sequence>MAVDAGARGEKVTGAFIYRHIRQAIKEIGPSNVIQVITDNASNCASMAKKLEAEYPHIVWTPCASHCIDLLLENIGDVPWVKDILSQALSIVNFINKKVRVLAIYRTYSGLELKKPSATRFAAMWLLLECLYDVQTNLQKTMVSDEFKAWIEEETQSSQQDAKAIQWLCLKEEFWQEVKGLVMVVLPLYKVLRMTDMEGSTIGLLYHFMEEAYKEIERSTILDGAPDGSRDVLEDSPKRDDILFLVKKRWDWMRRPIHGFAALLHPAFKKPSIFADQALQEERDKYLPKILNEEHHGEFLQELINYGDQRGTAFASSVCWKRDSLVKPLFWWECFGYQLPHLQRVALRVLGQDCSSGACERNWSAYSLIHTKIRNKLFTKQLERLIYCRSNLRMLRSMHEMPMARQERSLLGQGPVKFSSHSPRMEALDMPAIFDLIICEKCSMLEFINDERKFWQLDRLLRDKGFFLWILETTNISNFSLSLESLQLHGWSYVSRVNDGVLFQKKH</sequence>
<comment type="caution">
    <text evidence="3">The sequence shown here is derived from an EMBL/GenBank/DDBJ whole genome shotgun (WGS) entry which is preliminary data.</text>
</comment>
<proteinExistence type="predicted"/>